<comment type="subcellular location">
    <subcellularLocation>
        <location evidence="1">Cell membrane</location>
        <topology evidence="1">Multi-pass membrane protein</topology>
    </subcellularLocation>
</comment>
<feature type="transmembrane region" description="Helical" evidence="7">
    <location>
        <begin position="472"/>
        <end position="492"/>
    </location>
</feature>
<feature type="transmembrane region" description="Helical" evidence="7">
    <location>
        <begin position="20"/>
        <end position="53"/>
    </location>
</feature>
<dbReference type="GO" id="GO:0005886">
    <property type="term" value="C:plasma membrane"/>
    <property type="evidence" value="ECO:0007669"/>
    <property type="project" value="UniProtKB-SubCell"/>
</dbReference>
<comment type="caution">
    <text evidence="10">The sequence shown here is derived from an EMBL/GenBank/DDBJ whole genome shotgun (WGS) entry which is preliminary data.</text>
</comment>
<feature type="region of interest" description="Disordered" evidence="6">
    <location>
        <begin position="504"/>
        <end position="583"/>
    </location>
</feature>
<dbReference type="InterPro" id="IPR052159">
    <property type="entry name" value="Competence_DNA_uptake"/>
</dbReference>
<feature type="transmembrane region" description="Helical" evidence="7">
    <location>
        <begin position="300"/>
        <end position="316"/>
    </location>
</feature>
<feature type="transmembrane region" description="Helical" evidence="7">
    <location>
        <begin position="376"/>
        <end position="399"/>
    </location>
</feature>
<feature type="domain" description="ComEC/Rec2-related protein" evidence="8">
    <location>
        <begin position="227"/>
        <end position="490"/>
    </location>
</feature>
<dbReference type="AlphaFoldDB" id="A0A917FTY5"/>
<dbReference type="Pfam" id="PF03772">
    <property type="entry name" value="Competence"/>
    <property type="match status" value="1"/>
</dbReference>
<evidence type="ECO:0000259" key="8">
    <source>
        <dbReference type="Pfam" id="PF03772"/>
    </source>
</evidence>
<feature type="transmembrane region" description="Helical" evidence="7">
    <location>
        <begin position="347"/>
        <end position="364"/>
    </location>
</feature>
<evidence type="ECO:0000313" key="11">
    <source>
        <dbReference type="Proteomes" id="UP000654257"/>
    </source>
</evidence>
<name>A0A917FTY5_9NOCA</name>
<gene>
    <name evidence="10" type="ORF">GCM10007304_15900</name>
</gene>
<dbReference type="PANTHER" id="PTHR30619">
    <property type="entry name" value="DNA INTERNALIZATION/COMPETENCE PROTEIN COMEC/REC2"/>
    <property type="match status" value="1"/>
</dbReference>
<reference evidence="10" key="2">
    <citation type="submission" date="2020-09" db="EMBL/GenBank/DDBJ databases">
        <authorList>
            <person name="Sun Q."/>
            <person name="Sedlacek I."/>
        </authorList>
    </citation>
    <scope>NUCLEOTIDE SEQUENCE</scope>
    <source>
        <strain evidence="10">CCM 7905</strain>
    </source>
</reference>
<dbReference type="Proteomes" id="UP000654257">
    <property type="component" value="Unassembled WGS sequence"/>
</dbReference>
<accession>A0A917FTY5</accession>
<evidence type="ECO:0000256" key="1">
    <source>
        <dbReference type="ARBA" id="ARBA00004651"/>
    </source>
</evidence>
<evidence type="ECO:0000256" key="6">
    <source>
        <dbReference type="SAM" id="MobiDB-lite"/>
    </source>
</evidence>
<feature type="transmembrane region" description="Helical" evidence="7">
    <location>
        <begin position="275"/>
        <end position="294"/>
    </location>
</feature>
<feature type="transmembrane region" description="Helical" evidence="7">
    <location>
        <begin position="65"/>
        <end position="86"/>
    </location>
</feature>
<feature type="transmembrane region" description="Helical" evidence="7">
    <location>
        <begin position="242"/>
        <end position="268"/>
    </location>
</feature>
<feature type="transmembrane region" description="Helical" evidence="7">
    <location>
        <begin position="411"/>
        <end position="436"/>
    </location>
</feature>
<evidence type="ECO:0000256" key="7">
    <source>
        <dbReference type="SAM" id="Phobius"/>
    </source>
</evidence>
<evidence type="ECO:0000256" key="5">
    <source>
        <dbReference type="ARBA" id="ARBA00023136"/>
    </source>
</evidence>
<keyword evidence="11" id="KW-1185">Reference proteome</keyword>
<feature type="compositionally biased region" description="Low complexity" evidence="6">
    <location>
        <begin position="521"/>
        <end position="532"/>
    </location>
</feature>
<evidence type="ECO:0000256" key="3">
    <source>
        <dbReference type="ARBA" id="ARBA00022692"/>
    </source>
</evidence>
<evidence type="ECO:0000256" key="2">
    <source>
        <dbReference type="ARBA" id="ARBA00022475"/>
    </source>
</evidence>
<sequence>MTEPVQAAPLDARLVPSAVLCWFVCLVAFVLGASWAAACAGIAAAACVVTVVVARRRTWSSVATVIVAAGALGACMAVGVGIRALAVETHPLRAAAADGLFVTLTGTIADDPRVLQSAFAPTVVVGVDLTSARIGAETVDVGGRVVVFGPAQSWASTVVGQDITIRGRAALPRRRDLTVAVVRSTGPPTVTEQPVWFQGWAHTVRERLAAASHDALAEDAGGLLPGIVVGDTSALPQDVIDAFTVAGLTHLTAVSGANFTYLIGAVLIAARVATVGPRATTVVAGVVLVAFVVIARPSPSVLRAAVMGSIGLLAFVTGRRKHALPALAAAVIVLLAVDPALAVGFGFALSVTATAALVLVAPMLTRRFERVLPGPVAAAVAVACAAHAVTAPIVAALAGSFSVVAVVANVLVAPVVGPVTVIGAAVALLAVLYLPAAEVLARAAGPPLRWLLTVADVSASMPFASITVPSGMTGAVVVGVGVLGAAGLVLLCRTVVARSVRDFAASPSRTASPRSGRRGASRGARGVGNRLGDAGRDARRGRRRTRGSAARRRHQRVRALGAAQPVLVRRRSRRDPGGRGGSG</sequence>
<evidence type="ECO:0008006" key="12">
    <source>
        <dbReference type="Google" id="ProtNLM"/>
    </source>
</evidence>
<keyword evidence="2" id="KW-1003">Cell membrane</keyword>
<protein>
    <recommendedName>
        <fullName evidence="12">ComEC/Rec2 family competence protein</fullName>
    </recommendedName>
</protein>
<reference evidence="10" key="1">
    <citation type="journal article" date="2014" name="Int. J. Syst. Evol. Microbiol.">
        <title>Complete genome sequence of Corynebacterium casei LMG S-19264T (=DSM 44701T), isolated from a smear-ripened cheese.</title>
        <authorList>
            <consortium name="US DOE Joint Genome Institute (JGI-PGF)"/>
            <person name="Walter F."/>
            <person name="Albersmeier A."/>
            <person name="Kalinowski J."/>
            <person name="Ruckert C."/>
        </authorList>
    </citation>
    <scope>NUCLEOTIDE SEQUENCE</scope>
    <source>
        <strain evidence="10">CCM 7905</strain>
    </source>
</reference>
<feature type="compositionally biased region" description="Basic residues" evidence="6">
    <location>
        <begin position="539"/>
        <end position="557"/>
    </location>
</feature>
<dbReference type="Pfam" id="PF13567">
    <property type="entry name" value="DUF4131"/>
    <property type="match status" value="1"/>
</dbReference>
<dbReference type="PANTHER" id="PTHR30619:SF1">
    <property type="entry name" value="RECOMBINATION PROTEIN 2"/>
    <property type="match status" value="1"/>
</dbReference>
<evidence type="ECO:0000256" key="4">
    <source>
        <dbReference type="ARBA" id="ARBA00022989"/>
    </source>
</evidence>
<feature type="domain" description="DUF4131" evidence="9">
    <location>
        <begin position="32"/>
        <end position="174"/>
    </location>
</feature>
<keyword evidence="5 7" id="KW-0472">Membrane</keyword>
<dbReference type="NCBIfam" id="TIGR00360">
    <property type="entry name" value="ComEC_N-term"/>
    <property type="match status" value="1"/>
</dbReference>
<dbReference type="InterPro" id="IPR004477">
    <property type="entry name" value="ComEC_N"/>
</dbReference>
<keyword evidence="3 7" id="KW-0812">Transmembrane</keyword>
<feature type="compositionally biased region" description="Low complexity" evidence="6">
    <location>
        <begin position="504"/>
        <end position="514"/>
    </location>
</feature>
<evidence type="ECO:0000259" key="9">
    <source>
        <dbReference type="Pfam" id="PF13567"/>
    </source>
</evidence>
<keyword evidence="4 7" id="KW-1133">Transmembrane helix</keyword>
<evidence type="ECO:0000313" key="10">
    <source>
        <dbReference type="EMBL" id="GGG02671.1"/>
    </source>
</evidence>
<organism evidence="10 11">
    <name type="scientific">Rhodococcoides trifolii</name>
    <dbReference type="NCBI Taxonomy" id="908250"/>
    <lineage>
        <taxon>Bacteria</taxon>
        <taxon>Bacillati</taxon>
        <taxon>Actinomycetota</taxon>
        <taxon>Actinomycetes</taxon>
        <taxon>Mycobacteriales</taxon>
        <taxon>Nocardiaceae</taxon>
        <taxon>Rhodococcoides</taxon>
    </lineage>
</organism>
<dbReference type="InterPro" id="IPR025405">
    <property type="entry name" value="DUF4131"/>
</dbReference>
<dbReference type="EMBL" id="BMCU01000002">
    <property type="protein sequence ID" value="GGG02671.1"/>
    <property type="molecule type" value="Genomic_DNA"/>
</dbReference>
<proteinExistence type="predicted"/>